<protein>
    <submittedName>
        <fullName evidence="1">Uncharacterized protein</fullName>
    </submittedName>
</protein>
<dbReference type="Proteomes" id="UP001143910">
    <property type="component" value="Unassembled WGS sequence"/>
</dbReference>
<dbReference type="EMBL" id="JANJQO010000169">
    <property type="protein sequence ID" value="KAJ2980837.1"/>
    <property type="molecule type" value="Genomic_DNA"/>
</dbReference>
<keyword evidence="2" id="KW-1185">Reference proteome</keyword>
<evidence type="ECO:0000313" key="1">
    <source>
        <dbReference type="EMBL" id="KAJ2980837.1"/>
    </source>
</evidence>
<sequence length="484" mass="53205">MSKFEDTAVSKEAEGDAAIVIDPAEEKRVLAKLDRVILPLMALVYFFQYLDKQSINYAAVFGLSKNLHLTGSEFSWTISIFYFGQLVSEYPAAYLMSRMHLSLFVGICIILWGACEMCLAATQDFAGIGAVRFLLGFTEGAVAPSFMIITSNWYCRREHPVRIASWVSMFGVSQVVGALMMYGIGQGHFAIQTWRVMFLICGALTIACGILFITLMPRDPSTAWFLTEHERRIAIDRLLLDRATRDRANFDMKQAFEAVSDPRTLVYASMALFITIPTAIVKFSSLVISGFGYSPFQTMLVGLPSGGVSFIMVWIGALIPLYFPNSRCIAGILLAAVPMLGSLLLLLLPASASWGIVVSTWLAASSAAPLGMAVGLMSSNVRGNTKKSVVGAIFFVMYCVGCITSPQLWQQQDAPRYRKGCIASVVSWGCLIIMFTLTFFTSKWSNAKRNKEAETDAANGGLPAAISVEADCTEKEDRTFRYSY</sequence>
<organism evidence="1 2">
    <name type="scientific">Zarea fungicola</name>
    <dbReference type="NCBI Taxonomy" id="93591"/>
    <lineage>
        <taxon>Eukaryota</taxon>
        <taxon>Fungi</taxon>
        <taxon>Dikarya</taxon>
        <taxon>Ascomycota</taxon>
        <taxon>Pezizomycotina</taxon>
        <taxon>Sordariomycetes</taxon>
        <taxon>Hypocreomycetidae</taxon>
        <taxon>Hypocreales</taxon>
        <taxon>Cordycipitaceae</taxon>
        <taxon>Zarea</taxon>
    </lineage>
</organism>
<comment type="caution">
    <text evidence="1">The sequence shown here is derived from an EMBL/GenBank/DDBJ whole genome shotgun (WGS) entry which is preliminary data.</text>
</comment>
<reference evidence="1" key="1">
    <citation type="submission" date="2022-08" db="EMBL/GenBank/DDBJ databases">
        <title>Genome Sequence of Lecanicillium fungicola.</title>
        <authorList>
            <person name="Buettner E."/>
        </authorList>
    </citation>
    <scope>NUCLEOTIDE SEQUENCE</scope>
    <source>
        <strain evidence="1">Babe33</strain>
    </source>
</reference>
<gene>
    <name evidence="1" type="ORF">NQ176_g2394</name>
</gene>
<proteinExistence type="predicted"/>
<name>A0ACC1NPK4_9HYPO</name>
<evidence type="ECO:0000313" key="2">
    <source>
        <dbReference type="Proteomes" id="UP001143910"/>
    </source>
</evidence>
<accession>A0ACC1NPK4</accession>